<keyword evidence="8 10" id="KW-0862">Zinc</keyword>
<feature type="domain" description="RING-type" evidence="11">
    <location>
        <begin position="35"/>
        <end position="70"/>
    </location>
</feature>
<dbReference type="InterPro" id="IPR049548">
    <property type="entry name" value="Sina-like_RING"/>
</dbReference>
<dbReference type="InterPro" id="IPR013083">
    <property type="entry name" value="Znf_RING/FYVE/PHD"/>
</dbReference>
<dbReference type="Pfam" id="PF21361">
    <property type="entry name" value="Sina_ZnF"/>
    <property type="match status" value="1"/>
</dbReference>
<keyword evidence="14" id="KW-1185">Reference proteome</keyword>
<evidence type="ECO:0000256" key="7">
    <source>
        <dbReference type="ARBA" id="ARBA00022786"/>
    </source>
</evidence>
<comment type="domain">
    <text evidence="10">The RING-type zinc finger domain is essential for ubiquitin ligase activity.</text>
</comment>
<evidence type="ECO:0000256" key="10">
    <source>
        <dbReference type="RuleBase" id="RU201113"/>
    </source>
</evidence>
<dbReference type="Pfam" id="PF21362">
    <property type="entry name" value="Sina_RING"/>
    <property type="match status" value="1"/>
</dbReference>
<evidence type="ECO:0000313" key="13">
    <source>
        <dbReference type="EMBL" id="UYV67364.1"/>
    </source>
</evidence>
<dbReference type="EC" id="2.3.2.27" evidence="10"/>
<evidence type="ECO:0000313" key="14">
    <source>
        <dbReference type="Proteomes" id="UP001235939"/>
    </source>
</evidence>
<dbReference type="PROSITE" id="PS50089">
    <property type="entry name" value="ZF_RING_2"/>
    <property type="match status" value="1"/>
</dbReference>
<evidence type="ECO:0000256" key="3">
    <source>
        <dbReference type="ARBA" id="ARBA00009119"/>
    </source>
</evidence>
<keyword evidence="4" id="KW-0808">Transferase</keyword>
<name>A0ABY6KEW2_9ARAC</name>
<dbReference type="InterPro" id="IPR018121">
    <property type="entry name" value="7-in-absentia-prot_TRAF-dom"/>
</dbReference>
<dbReference type="InterPro" id="IPR008974">
    <property type="entry name" value="TRAF-like"/>
</dbReference>
<dbReference type="Pfam" id="PF03145">
    <property type="entry name" value="Sina_TRAF"/>
    <property type="match status" value="1"/>
</dbReference>
<evidence type="ECO:0000256" key="4">
    <source>
        <dbReference type="ARBA" id="ARBA00022679"/>
    </source>
</evidence>
<dbReference type="InterPro" id="IPR004162">
    <property type="entry name" value="SINA-like_animal"/>
</dbReference>
<dbReference type="PANTHER" id="PTHR45877:SF2">
    <property type="entry name" value="E3 UBIQUITIN-PROTEIN LIGASE SINA-RELATED"/>
    <property type="match status" value="1"/>
</dbReference>
<evidence type="ECO:0000256" key="9">
    <source>
        <dbReference type="PROSITE-ProRule" id="PRU00455"/>
    </source>
</evidence>
<comment type="function">
    <text evidence="10">E3 ubiquitin-protein ligase that mediates ubiquitination and subsequent proteasomal degradation of target proteins. E3 ubiquitin ligases accept ubiquitin from an E2 ubiquitin-conjugating enzyme in the form of a thioester and then directly transfers the ubiquitin to targeted substrates.</text>
</comment>
<dbReference type="SUPFAM" id="SSF49599">
    <property type="entry name" value="TRAF domain-like"/>
    <property type="match status" value="1"/>
</dbReference>
<dbReference type="EMBL" id="CP092867">
    <property type="protein sequence ID" value="UYV67364.1"/>
    <property type="molecule type" value="Genomic_DNA"/>
</dbReference>
<protein>
    <recommendedName>
        <fullName evidence="10">E3 ubiquitin-protein ligase</fullName>
        <ecNumber evidence="10">2.3.2.27</ecNumber>
    </recommendedName>
</protein>
<comment type="domain">
    <text evidence="10">The SBD domain (substrate-binding domain) mediates the interaction with substrate proteins. It is related to the TRAF family.</text>
</comment>
<evidence type="ECO:0000256" key="2">
    <source>
        <dbReference type="ARBA" id="ARBA00004906"/>
    </source>
</evidence>
<feature type="domain" description="SIAH-type" evidence="12">
    <location>
        <begin position="87"/>
        <end position="157"/>
    </location>
</feature>
<organism evidence="13 14">
    <name type="scientific">Cordylochernes scorpioides</name>
    <dbReference type="NCBI Taxonomy" id="51811"/>
    <lineage>
        <taxon>Eukaryota</taxon>
        <taxon>Metazoa</taxon>
        <taxon>Ecdysozoa</taxon>
        <taxon>Arthropoda</taxon>
        <taxon>Chelicerata</taxon>
        <taxon>Arachnida</taxon>
        <taxon>Pseudoscorpiones</taxon>
        <taxon>Cheliferoidea</taxon>
        <taxon>Chernetidae</taxon>
        <taxon>Cordylochernes</taxon>
    </lineage>
</organism>
<comment type="pathway">
    <text evidence="2 10">Protein modification; protein ubiquitination.</text>
</comment>
<evidence type="ECO:0000256" key="6">
    <source>
        <dbReference type="ARBA" id="ARBA00022771"/>
    </source>
</evidence>
<dbReference type="SUPFAM" id="SSF57850">
    <property type="entry name" value="RING/U-box"/>
    <property type="match status" value="1"/>
</dbReference>
<comment type="catalytic activity">
    <reaction evidence="1 10">
        <text>S-ubiquitinyl-[E2 ubiquitin-conjugating enzyme]-L-cysteine + [acceptor protein]-L-lysine = [E2 ubiquitin-conjugating enzyme]-L-cysteine + N(6)-ubiquitinyl-[acceptor protein]-L-lysine.</text>
        <dbReference type="EC" id="2.3.2.27"/>
    </reaction>
</comment>
<proteinExistence type="inferred from homology"/>
<dbReference type="PROSITE" id="PS51081">
    <property type="entry name" value="ZF_SIAH"/>
    <property type="match status" value="1"/>
</dbReference>
<dbReference type="PANTHER" id="PTHR45877">
    <property type="entry name" value="E3 UBIQUITIN-PROTEIN LIGASE SIAH2"/>
    <property type="match status" value="1"/>
</dbReference>
<evidence type="ECO:0000256" key="8">
    <source>
        <dbReference type="ARBA" id="ARBA00022833"/>
    </source>
</evidence>
<keyword evidence="7 10" id="KW-0833">Ubl conjugation pathway</keyword>
<evidence type="ECO:0000256" key="5">
    <source>
        <dbReference type="ARBA" id="ARBA00022723"/>
    </source>
</evidence>
<keyword evidence="5 10" id="KW-0479">Metal-binding</keyword>
<accession>A0ABY6KEW2</accession>
<dbReference type="Gene3D" id="2.60.210.10">
    <property type="entry name" value="Apoptosis, Tumor Necrosis Factor Receptor Associated Protein 2, Chain A"/>
    <property type="match status" value="1"/>
</dbReference>
<evidence type="ECO:0000256" key="1">
    <source>
        <dbReference type="ARBA" id="ARBA00000900"/>
    </source>
</evidence>
<gene>
    <name evidence="13" type="ORF">LAZ67_5000354</name>
</gene>
<keyword evidence="6 9" id="KW-0863">Zinc-finger</keyword>
<comment type="similarity">
    <text evidence="3 10">Belongs to the SINA (Seven in absentia) family.</text>
</comment>
<dbReference type="InterPro" id="IPR001841">
    <property type="entry name" value="Znf_RING"/>
</dbReference>
<reference evidence="13 14" key="1">
    <citation type="submission" date="2022-01" db="EMBL/GenBank/DDBJ databases">
        <title>A chromosomal length assembly of Cordylochernes scorpioides.</title>
        <authorList>
            <person name="Zeh D."/>
            <person name="Zeh J."/>
        </authorList>
    </citation>
    <scope>NUCLEOTIDE SEQUENCE [LARGE SCALE GENOMIC DNA]</scope>
    <source>
        <strain evidence="13">IN4F17</strain>
        <tissue evidence="13">Whole Body</tissue>
    </source>
</reference>
<sequence>MRERVCPQVLRGFDVSVPSGPTSPPPADLASLFECPVCFDYVLPPILQCVNGHLVCAACRLKLLRCPTCRGPLGYIRNLAMEKVASTVMFPCKYSSSGCTLHLVHSDKPDHEEGCEFRPYSCPCPRGQQQVAGLPGPGHGPTSPTPTMEDIVFRAHNINLPGPRSWVIMQSCFGHHFMLVLEKQEKYDGHQQFFCHRQIIGLLEAGRVLHLQAPAELPPEEIDMEATPRSIHEGTHSAIMNSECLVFDTQVAHLFAENGNLSINVTISILSSVEATPGASTKFTHSIKWKAGGQ</sequence>
<dbReference type="Gene3D" id="3.30.40.10">
    <property type="entry name" value="Zinc/RING finger domain, C3HC4 (zinc finger)"/>
    <property type="match status" value="2"/>
</dbReference>
<dbReference type="InterPro" id="IPR013010">
    <property type="entry name" value="Znf_SIAH"/>
</dbReference>
<evidence type="ECO:0000259" key="12">
    <source>
        <dbReference type="PROSITE" id="PS51081"/>
    </source>
</evidence>
<evidence type="ECO:0000259" key="11">
    <source>
        <dbReference type="PROSITE" id="PS50089"/>
    </source>
</evidence>
<dbReference type="Proteomes" id="UP001235939">
    <property type="component" value="Chromosome 05"/>
</dbReference>